<name>A0A7U2F0I4_PHANO</name>
<dbReference type="Proteomes" id="UP000663193">
    <property type="component" value="Chromosome 6"/>
</dbReference>
<organism evidence="2 3">
    <name type="scientific">Phaeosphaeria nodorum (strain SN15 / ATCC MYA-4574 / FGSC 10173)</name>
    <name type="common">Glume blotch fungus</name>
    <name type="synonym">Parastagonospora nodorum</name>
    <dbReference type="NCBI Taxonomy" id="321614"/>
    <lineage>
        <taxon>Eukaryota</taxon>
        <taxon>Fungi</taxon>
        <taxon>Dikarya</taxon>
        <taxon>Ascomycota</taxon>
        <taxon>Pezizomycotina</taxon>
        <taxon>Dothideomycetes</taxon>
        <taxon>Pleosporomycetidae</taxon>
        <taxon>Pleosporales</taxon>
        <taxon>Pleosporineae</taxon>
        <taxon>Phaeosphaeriaceae</taxon>
        <taxon>Parastagonospora</taxon>
    </lineage>
</organism>
<dbReference type="EMBL" id="CP069028">
    <property type="protein sequence ID" value="QRC96460.1"/>
    <property type="molecule type" value="Genomic_DNA"/>
</dbReference>
<feature type="compositionally biased region" description="Basic and acidic residues" evidence="1">
    <location>
        <begin position="135"/>
        <end position="162"/>
    </location>
</feature>
<dbReference type="OrthoDB" id="3660917at2759"/>
<gene>
    <name evidence="2" type="ORF">JI435_013770</name>
</gene>
<reference evidence="3" key="1">
    <citation type="journal article" date="2021" name="BMC Genomics">
        <title>Chromosome-level genome assembly and manually-curated proteome of model necrotroph Parastagonospora nodorum Sn15 reveals a genome-wide trove of candidate effector homologs, and redundancy of virulence-related functions within an accessory chromosome.</title>
        <authorList>
            <person name="Bertazzoni S."/>
            <person name="Jones D.A.B."/>
            <person name="Phan H.T."/>
            <person name="Tan K.-C."/>
            <person name="Hane J.K."/>
        </authorList>
    </citation>
    <scope>NUCLEOTIDE SEQUENCE [LARGE SCALE GENOMIC DNA]</scope>
    <source>
        <strain evidence="3">SN15 / ATCC MYA-4574 / FGSC 10173)</strain>
    </source>
</reference>
<evidence type="ECO:0000313" key="2">
    <source>
        <dbReference type="EMBL" id="QRC96460.1"/>
    </source>
</evidence>
<feature type="region of interest" description="Disordered" evidence="1">
    <location>
        <begin position="113"/>
        <end position="162"/>
    </location>
</feature>
<protein>
    <submittedName>
        <fullName evidence="2">Uncharacterized protein</fullName>
    </submittedName>
</protein>
<proteinExistence type="predicted"/>
<dbReference type="RefSeq" id="XP_001792018.1">
    <property type="nucleotide sequence ID" value="XM_001791966.1"/>
</dbReference>
<keyword evidence="3" id="KW-1185">Reference proteome</keyword>
<evidence type="ECO:0000256" key="1">
    <source>
        <dbReference type="SAM" id="MobiDB-lite"/>
    </source>
</evidence>
<accession>A0A7U2F0I4</accession>
<sequence>MSETSEAQAAGKAKDTCITHDINDSIQKEVSQILKNFQYDIMGVISLGKDGIMRSLTWDRQVLSAEAFSNQLRVVLIASVANTNTAPEQVGAFLLRFKGTSLEEWNKTLENADGTKTPKEKWFQPDDDILPPPLSREKWNEVKNGSEESKEKSRQLLRERDK</sequence>
<dbReference type="KEGG" id="pno:SNOG_01377"/>
<dbReference type="VEuPathDB" id="FungiDB:JI435_013770"/>
<evidence type="ECO:0000313" key="3">
    <source>
        <dbReference type="Proteomes" id="UP000663193"/>
    </source>
</evidence>
<dbReference type="AlphaFoldDB" id="A0A7U2F0I4"/>